<dbReference type="CDD" id="cd00165">
    <property type="entry name" value="S4"/>
    <property type="match status" value="1"/>
</dbReference>
<organism evidence="3 4">
    <name type="scientific">Agathobaculum butyriciproducens</name>
    <dbReference type="NCBI Taxonomy" id="1628085"/>
    <lineage>
        <taxon>Bacteria</taxon>
        <taxon>Bacillati</taxon>
        <taxon>Bacillota</taxon>
        <taxon>Clostridia</taxon>
        <taxon>Eubacteriales</taxon>
        <taxon>Butyricicoccaceae</taxon>
        <taxon>Agathobaculum</taxon>
    </lineage>
</organism>
<dbReference type="AlphaFoldDB" id="A0AAW4VVR5"/>
<proteinExistence type="predicted"/>
<dbReference type="Gene3D" id="3.10.290.10">
    <property type="entry name" value="RNA-binding S4 domain"/>
    <property type="match status" value="1"/>
</dbReference>
<name>A0AAW4VVR5_9FIRM</name>
<dbReference type="EMBL" id="JAJEPX010000018">
    <property type="protein sequence ID" value="MCC2176945.1"/>
    <property type="molecule type" value="Genomic_DNA"/>
</dbReference>
<accession>A0AAW4VVR5</accession>
<evidence type="ECO:0000313" key="4">
    <source>
        <dbReference type="Proteomes" id="UP001298753"/>
    </source>
</evidence>
<dbReference type="GO" id="GO:0003723">
    <property type="term" value="F:RNA binding"/>
    <property type="evidence" value="ECO:0007669"/>
    <property type="project" value="UniProtKB-KW"/>
</dbReference>
<dbReference type="Pfam" id="PF17774">
    <property type="entry name" value="YlmH_RBD"/>
    <property type="match status" value="1"/>
</dbReference>
<comment type="caution">
    <text evidence="3">The sequence shown here is derived from an EMBL/GenBank/DDBJ whole genome shotgun (WGS) entry which is preliminary data.</text>
</comment>
<dbReference type="RefSeq" id="WP_158574454.1">
    <property type="nucleotide sequence ID" value="NZ_DBEZDI010000115.1"/>
</dbReference>
<evidence type="ECO:0000313" key="3">
    <source>
        <dbReference type="EMBL" id="MCC2176945.1"/>
    </source>
</evidence>
<dbReference type="InterPro" id="IPR040591">
    <property type="entry name" value="RqcP2_RBD"/>
</dbReference>
<dbReference type="PROSITE" id="PS50889">
    <property type="entry name" value="S4"/>
    <property type="match status" value="1"/>
</dbReference>
<feature type="domain" description="RNA-binding S4" evidence="2">
    <location>
        <begin position="189"/>
        <end position="246"/>
    </location>
</feature>
<dbReference type="InterPro" id="IPR036986">
    <property type="entry name" value="S4_RNA-bd_sf"/>
</dbReference>
<dbReference type="Pfam" id="PF01479">
    <property type="entry name" value="S4"/>
    <property type="match status" value="1"/>
</dbReference>
<dbReference type="InterPro" id="IPR002942">
    <property type="entry name" value="S4_RNA-bd"/>
</dbReference>
<sequence>MKTKQEILTALAHSGDDKLLLAGLLDKEQTCEQRGYLTHTKFLDLKQRALCTDAVRLAGATGHALFWGGYEDAERGIYLFYPDYMDAESAKLSAPLALLRARKRREDTLTHRDYLGSLMGLQIDRSVVGDILVHEEGADIIVLEDMAEFILMHFAKAGRKQLSLTREDLSDLKHAAVEEKRGTGSVASPRLDSVAALIFGLPRKDAQARIEKGLVFVNNTPCMKPEHQITEGDRLTVRGVGRARVEAFGGTSRKGRIFLEYVRNA</sequence>
<evidence type="ECO:0000259" key="2">
    <source>
        <dbReference type="SMART" id="SM00363"/>
    </source>
</evidence>
<dbReference type="SMART" id="SM00363">
    <property type="entry name" value="S4"/>
    <property type="match status" value="1"/>
</dbReference>
<dbReference type="InterPro" id="IPR012677">
    <property type="entry name" value="Nucleotide-bd_a/b_plait_sf"/>
</dbReference>
<protein>
    <submittedName>
        <fullName evidence="3">YlmH/Sll1252 family protein</fullName>
    </submittedName>
</protein>
<dbReference type="Gene3D" id="3.30.1370.160">
    <property type="match status" value="1"/>
</dbReference>
<evidence type="ECO:0000256" key="1">
    <source>
        <dbReference type="PROSITE-ProRule" id="PRU00182"/>
    </source>
</evidence>
<dbReference type="Proteomes" id="UP001298753">
    <property type="component" value="Unassembled WGS sequence"/>
</dbReference>
<dbReference type="Gene3D" id="3.30.70.330">
    <property type="match status" value="1"/>
</dbReference>
<keyword evidence="4" id="KW-1185">Reference proteome</keyword>
<dbReference type="SUPFAM" id="SSF55174">
    <property type="entry name" value="Alpha-L RNA-binding motif"/>
    <property type="match status" value="1"/>
</dbReference>
<reference evidence="3 4" key="1">
    <citation type="submission" date="2021-10" db="EMBL/GenBank/DDBJ databases">
        <title>Anaerobic single-cell dispensing facilitates the cultivation of human gut bacteria.</title>
        <authorList>
            <person name="Afrizal A."/>
        </authorList>
    </citation>
    <scope>NUCLEOTIDE SEQUENCE [LARGE SCALE GENOMIC DNA]</scope>
    <source>
        <strain evidence="3 4">CLA-AA-H270</strain>
    </source>
</reference>
<dbReference type="GeneID" id="98659947"/>
<keyword evidence="1" id="KW-0694">RNA-binding</keyword>
<gene>
    <name evidence="3" type="ORF">LKD22_07370</name>
</gene>